<evidence type="ECO:0000313" key="3">
    <source>
        <dbReference type="Proteomes" id="UP000283817"/>
    </source>
</evidence>
<comment type="caution">
    <text evidence="2">The sequence shown here is derived from an EMBL/GenBank/DDBJ whole genome shotgun (WGS) entry which is preliminary data.</text>
</comment>
<dbReference type="EMBL" id="SBHX01000028">
    <property type="protein sequence ID" value="RWX31792.1"/>
    <property type="molecule type" value="Genomic_DNA"/>
</dbReference>
<gene>
    <name evidence="2" type="ORF">EHI47_12055</name>
</gene>
<reference evidence="2 3" key="1">
    <citation type="submission" date="2019-01" db="EMBL/GenBank/DDBJ databases">
        <title>RHIZO-ID as a novel technology for direct rhizobia identification.</title>
        <authorList>
            <person name="De Meyer S.E."/>
        </authorList>
    </citation>
    <scope>NUCLEOTIDE SEQUENCE [LARGE SCALE GENOMIC DNA]</scope>
    <source>
        <strain evidence="2 3">WSM448</strain>
    </source>
</reference>
<proteinExistence type="predicted"/>
<protein>
    <submittedName>
        <fullName evidence="2">Uncharacterized protein</fullName>
    </submittedName>
</protein>
<evidence type="ECO:0000256" key="1">
    <source>
        <dbReference type="SAM" id="Phobius"/>
    </source>
</evidence>
<accession>A0A444I2S4</accession>
<evidence type="ECO:0000313" key="2">
    <source>
        <dbReference type="EMBL" id="RWX31792.1"/>
    </source>
</evidence>
<name>A0A444I2S4_RHILE</name>
<keyword evidence="1" id="KW-0812">Transmembrane</keyword>
<organism evidence="2 3">
    <name type="scientific">Rhizobium leguminosarum</name>
    <dbReference type="NCBI Taxonomy" id="384"/>
    <lineage>
        <taxon>Bacteria</taxon>
        <taxon>Pseudomonadati</taxon>
        <taxon>Pseudomonadota</taxon>
        <taxon>Alphaproteobacteria</taxon>
        <taxon>Hyphomicrobiales</taxon>
        <taxon>Rhizobiaceae</taxon>
        <taxon>Rhizobium/Agrobacterium group</taxon>
        <taxon>Rhizobium</taxon>
    </lineage>
</organism>
<dbReference type="AlphaFoldDB" id="A0A444I2S4"/>
<dbReference type="Proteomes" id="UP000283817">
    <property type="component" value="Unassembled WGS sequence"/>
</dbReference>
<feature type="transmembrane region" description="Helical" evidence="1">
    <location>
        <begin position="42"/>
        <end position="65"/>
    </location>
</feature>
<keyword evidence="1" id="KW-1133">Transmembrane helix</keyword>
<sequence length="72" mass="7858">MKCVARCCTSALTPGLHGVSFHPSCGSRRRYEWDEAKARKQYLIKFACAWLAAIALGALPVWGLVGKPHSNA</sequence>
<keyword evidence="1" id="KW-0472">Membrane</keyword>